<dbReference type="InterPro" id="IPR043131">
    <property type="entry name" value="BCAT-like_N"/>
</dbReference>
<proteinExistence type="predicted"/>
<dbReference type="Proteomes" id="UP000651208">
    <property type="component" value="Unassembled WGS sequence"/>
</dbReference>
<dbReference type="PRINTS" id="PR00095">
    <property type="entry name" value="ANTSNTHASEI"/>
</dbReference>
<dbReference type="Gene3D" id="3.20.10.10">
    <property type="entry name" value="D-amino Acid Aminotransferase, subunit A, domain 2"/>
    <property type="match status" value="1"/>
</dbReference>
<accession>A0ABR7QY74</accession>
<dbReference type="Pfam" id="PF00425">
    <property type="entry name" value="Chorismate_bind"/>
    <property type="match status" value="1"/>
</dbReference>
<dbReference type="SUPFAM" id="SSF56322">
    <property type="entry name" value="ADC synthase"/>
    <property type="match status" value="1"/>
</dbReference>
<dbReference type="InterPro" id="IPR043132">
    <property type="entry name" value="BCAT-like_C"/>
</dbReference>
<reference evidence="2 3" key="1">
    <citation type="submission" date="2020-06" db="EMBL/GenBank/DDBJ databases">
        <title>Frischella cerana isolated from Apis cerana gut homogenate.</title>
        <authorList>
            <person name="Wolter L.A."/>
            <person name="Suenami S."/>
            <person name="Miyazaki R."/>
        </authorList>
    </citation>
    <scope>NUCLEOTIDE SEQUENCE [LARGE SCALE GENOMIC DNA]</scope>
    <source>
        <strain evidence="2 3">Ac13</strain>
    </source>
</reference>
<dbReference type="Pfam" id="PF01063">
    <property type="entry name" value="Aminotran_4"/>
    <property type="match status" value="1"/>
</dbReference>
<dbReference type="RefSeq" id="WP_187755473.1">
    <property type="nucleotide sequence ID" value="NZ_JABURY010000015.1"/>
</dbReference>
<evidence type="ECO:0000313" key="3">
    <source>
        <dbReference type="Proteomes" id="UP000651208"/>
    </source>
</evidence>
<dbReference type="InterPro" id="IPR015890">
    <property type="entry name" value="Chorismate_C"/>
</dbReference>
<keyword evidence="3" id="KW-1185">Reference proteome</keyword>
<evidence type="ECO:0000259" key="1">
    <source>
        <dbReference type="Pfam" id="PF00425"/>
    </source>
</evidence>
<dbReference type="NCBIfam" id="TIGR00553">
    <property type="entry name" value="pabB"/>
    <property type="match status" value="1"/>
</dbReference>
<comment type="caution">
    <text evidence="2">The sequence shown here is derived from an EMBL/GenBank/DDBJ whole genome shotgun (WGS) entry which is preliminary data.</text>
</comment>
<dbReference type="PANTHER" id="PTHR11236:SF50">
    <property type="entry name" value="AMINODEOXYCHORISMATE SYNTHASE COMPONENT 1"/>
    <property type="match status" value="1"/>
</dbReference>
<name>A0ABR7QY74_9GAMM</name>
<dbReference type="InterPro" id="IPR036038">
    <property type="entry name" value="Aminotransferase-like"/>
</dbReference>
<dbReference type="InterPro" id="IPR019999">
    <property type="entry name" value="Anth_synth_I-like"/>
</dbReference>
<dbReference type="GO" id="GO:0046820">
    <property type="term" value="F:4-amino-4-deoxychorismate synthase activity"/>
    <property type="evidence" value="ECO:0007669"/>
    <property type="project" value="UniProtKB-EC"/>
</dbReference>
<dbReference type="Gene3D" id="3.60.120.10">
    <property type="entry name" value="Anthranilate synthase"/>
    <property type="match status" value="1"/>
</dbReference>
<protein>
    <submittedName>
        <fullName evidence="2">Aminodeoxychorismate synthase component I</fullName>
        <ecNumber evidence="2">2.6.1.85</ecNumber>
    </submittedName>
</protein>
<evidence type="ECO:0000313" key="2">
    <source>
        <dbReference type="EMBL" id="MBC9131040.1"/>
    </source>
</evidence>
<dbReference type="InterPro" id="IPR005802">
    <property type="entry name" value="ADC_synth_comp_1"/>
</dbReference>
<feature type="domain" description="Chorismate-utilising enzyme C-terminal" evidence="1">
    <location>
        <begin position="106"/>
        <end position="359"/>
    </location>
</feature>
<sequence length="585" mass="67244">MIIRIDFEGKSRLFQNPSQTFICYDLSSIEGTINEISDLVKQGFYAVGYLAYETAPAFNHYYVTKDYSLNTLPLLVFGIYHDYTNVNKLSDDCVFPTISLDCNTSQTEYQQNILNIKHYIENGTTYQTNYTLQFKGEFNSDPYRYYQYLQQNNQANYCAYIQFDNSHILSISPELFFKIHNDTIITKPMKGTTARGINLADDQLKKQTLFSEKNQAENMMIVDLLRNDLSQISVTGTVTVSELFKAEKYPTVWQLTSTIQSRLKPNTTLFNILKALFPCGSITGAPKASTMQIIADIEKQPREVYCGTIGYIEPNFHKAIFNIPIRTLTINQQQAHYGVGGGITWDSTTSGEYQEILQKMALLTNPIAKPQYLFESMLYHDEQIFLLDEHLARLSQSAEYFNFQCNVDEIRANLNQIKNLIPHLSYKIRLCLMADSQFTTEAVPLNDMFDITDISLSMQCINNQNPLVYHKTSNRSHLPNVTFGQEVILFNQHRELTEFVNGNLVLLINGCWLTPKLTSGLLAGVMREYYLKQNQIKEARLMIDDILKAEKMAFINSVRKWITINPEVLKKIKNNIIKNQMVNLI</sequence>
<dbReference type="EC" id="2.6.1.85" evidence="2"/>
<dbReference type="PANTHER" id="PTHR11236">
    <property type="entry name" value="AMINOBENZOATE/ANTHRANILATE SYNTHASE"/>
    <property type="match status" value="1"/>
</dbReference>
<dbReference type="EMBL" id="JABURY010000015">
    <property type="protein sequence ID" value="MBC9131040.1"/>
    <property type="molecule type" value="Genomic_DNA"/>
</dbReference>
<organism evidence="2 3">
    <name type="scientific">Frischella japonica</name>
    <dbReference type="NCBI Taxonomy" id="2741544"/>
    <lineage>
        <taxon>Bacteria</taxon>
        <taxon>Pseudomonadati</taxon>
        <taxon>Pseudomonadota</taxon>
        <taxon>Gammaproteobacteria</taxon>
        <taxon>Orbales</taxon>
        <taxon>Orbaceae</taxon>
        <taxon>Frischella</taxon>
    </lineage>
</organism>
<keyword evidence="2" id="KW-0032">Aminotransferase</keyword>
<keyword evidence="2" id="KW-0808">Transferase</keyword>
<dbReference type="Gene3D" id="3.30.470.10">
    <property type="match status" value="1"/>
</dbReference>
<dbReference type="InterPro" id="IPR001544">
    <property type="entry name" value="Aminotrans_IV"/>
</dbReference>
<dbReference type="SUPFAM" id="SSF56752">
    <property type="entry name" value="D-aminoacid aminotransferase-like PLP-dependent enzymes"/>
    <property type="match status" value="1"/>
</dbReference>
<dbReference type="InterPro" id="IPR005801">
    <property type="entry name" value="ADC_synthase"/>
</dbReference>
<gene>
    <name evidence="2" type="primary">pabB</name>
    <name evidence="2" type="ORF">FcAc13_06920</name>
</gene>